<feature type="compositionally biased region" description="Basic and acidic residues" evidence="1">
    <location>
        <begin position="453"/>
        <end position="488"/>
    </location>
</feature>
<feature type="region of interest" description="Disordered" evidence="1">
    <location>
        <begin position="407"/>
        <end position="603"/>
    </location>
</feature>
<gene>
    <name evidence="3" type="ORF">RMS29_27775</name>
</gene>
<organism evidence="3 4">
    <name type="scientific">Agrobacterium rosae</name>
    <dbReference type="NCBI Taxonomy" id="1972867"/>
    <lineage>
        <taxon>Bacteria</taxon>
        <taxon>Pseudomonadati</taxon>
        <taxon>Pseudomonadota</taxon>
        <taxon>Alphaproteobacteria</taxon>
        <taxon>Hyphomicrobiales</taxon>
        <taxon>Rhizobiaceae</taxon>
        <taxon>Rhizobium/Agrobacterium group</taxon>
        <taxon>Agrobacterium</taxon>
    </lineage>
</organism>
<protein>
    <submittedName>
        <fullName evidence="3">Relaxase/mobilization nuclease domain-containing protein</fullName>
    </submittedName>
</protein>
<reference evidence="3" key="1">
    <citation type="journal article" date="2023" name="Phytobiomes J">
        <title>Deciphering the key players within the bacterial microbiota associated with aerial crown gall tumors on rhododendron: Insights into the gallobiome.</title>
        <authorList>
            <person name="Kuzmanovic N."/>
            <person name="Nesme J."/>
            <person name="Wolf J."/>
            <person name="Neumann-Schaal M."/>
            <person name="Petersen J."/>
            <person name="Fernandez-Gnecco G."/>
            <person name="Sproeer C."/>
            <person name="Bunk B."/>
            <person name="Overmann J."/>
            <person name="Sorensen S.J."/>
            <person name="Idczak E."/>
            <person name="Smalla K."/>
        </authorList>
    </citation>
    <scope>NUCLEOTIDE SEQUENCE [LARGE SCALE GENOMIC DNA]</scope>
    <source>
        <strain evidence="3">Rho-14.1</strain>
    </source>
</reference>
<feature type="compositionally biased region" description="Basic and acidic residues" evidence="1">
    <location>
        <begin position="574"/>
        <end position="587"/>
    </location>
</feature>
<name>A0ABU4W5D9_9HYPH</name>
<evidence type="ECO:0000313" key="3">
    <source>
        <dbReference type="EMBL" id="MDX8332994.1"/>
    </source>
</evidence>
<accession>A0ABU4W5D9</accession>
<evidence type="ECO:0000313" key="4">
    <source>
        <dbReference type="Proteomes" id="UP001277561"/>
    </source>
</evidence>
<dbReference type="RefSeq" id="WP_320188979.1">
    <property type="nucleotide sequence ID" value="NZ_CP192773.1"/>
</dbReference>
<dbReference type="Pfam" id="PF03432">
    <property type="entry name" value="Relaxase"/>
    <property type="match status" value="1"/>
</dbReference>
<comment type="caution">
    <text evidence="3">The sequence shown here is derived from an EMBL/GenBank/DDBJ whole genome shotgun (WGS) entry which is preliminary data.</text>
</comment>
<feature type="compositionally biased region" description="Basic and acidic residues" evidence="1">
    <location>
        <begin position="407"/>
        <end position="433"/>
    </location>
</feature>
<keyword evidence="4" id="KW-1185">Reference proteome</keyword>
<dbReference type="InterPro" id="IPR005094">
    <property type="entry name" value="Endonuclease_MobA/VirD2"/>
</dbReference>
<dbReference type="Proteomes" id="UP001277561">
    <property type="component" value="Unassembled WGS sequence"/>
</dbReference>
<feature type="region of interest" description="Disordered" evidence="1">
    <location>
        <begin position="174"/>
        <end position="214"/>
    </location>
</feature>
<feature type="compositionally biased region" description="Basic and acidic residues" evidence="1">
    <location>
        <begin position="516"/>
        <end position="526"/>
    </location>
</feature>
<feature type="domain" description="MobA/VirD2-like nuclease" evidence="2">
    <location>
        <begin position="36"/>
        <end position="172"/>
    </location>
</feature>
<dbReference type="EMBL" id="JAVRAD010000032">
    <property type="protein sequence ID" value="MDX8332994.1"/>
    <property type="molecule type" value="Genomic_DNA"/>
</dbReference>
<evidence type="ECO:0000259" key="2">
    <source>
        <dbReference type="Pfam" id="PF03432"/>
    </source>
</evidence>
<sequence>MVPNVSKPGGNFKGALNYYLHDKREDAATPHPTTSQRVAWTETRNLATDDMHTALRVMVATAKQADELKARAGLPNTGRKSTKVVQTYSLSWHPDEAATLTRDEMVRAVDASLKVLGAENRQAVIVCHTDQDHPHVHVTLNRVDPENGSMLKTDNNFYKLSDWANQYERERGRILTPRREEKREQREQNADKAERRRYTEQKRAAAKEQAHDPKTRAVMLRELGANQKVQHSDQWRDLAVREKSGRDQIYRSSAVAIAETIERHKTECKPIWAEHYRGKRAAERKFNQREKSLGGVVLNAWSAARHQQSTGQFNDRGLLTATLANVFSSRAREQAFMQAQELTRQQLASRLKSIVDKEVSDLKGHRSQELAKHRNVFQTERGALVERQDGERAKLREAWKQLYGDRSEWSPDKARGTKPYRADGRRGDVERNKPVGPEALERASSPTQVPQTREFDRKAAYFAARDKAEADRAARSHDARTDVPDAPRLEPQSRPFNRASDYEAMKKAKASPPADNRSDTQSRPFDRAAAYEAMKRAKAAPPAEKRPEPQAVPDNRPAGHVTPKVPRVIGSRYAAEDEAQKRADAEKAANQQKPDLSDRFDRS</sequence>
<evidence type="ECO:0000256" key="1">
    <source>
        <dbReference type="SAM" id="MobiDB-lite"/>
    </source>
</evidence>
<proteinExistence type="predicted"/>